<feature type="compositionally biased region" description="Polar residues" evidence="3">
    <location>
        <begin position="282"/>
        <end position="302"/>
    </location>
</feature>
<dbReference type="Pfam" id="PF14604">
    <property type="entry name" value="SH3_9"/>
    <property type="match status" value="1"/>
</dbReference>
<dbReference type="InterPro" id="IPR036028">
    <property type="entry name" value="SH3-like_dom_sf"/>
</dbReference>
<dbReference type="SUPFAM" id="SSF64268">
    <property type="entry name" value="PX domain"/>
    <property type="match status" value="1"/>
</dbReference>
<dbReference type="InterPro" id="IPR051228">
    <property type="entry name" value="NADPH_Oxidase/PX-Domain"/>
</dbReference>
<accession>A0A8T2IQW6</accession>
<reference evidence="6" key="1">
    <citation type="thesis" date="2020" institute="ProQuest LLC" country="789 East Eisenhower Parkway, Ann Arbor, MI, USA">
        <title>Comparative Genomics and Chromosome Evolution.</title>
        <authorList>
            <person name="Mudd A.B."/>
        </authorList>
    </citation>
    <scope>NUCLEOTIDE SEQUENCE</scope>
    <source>
        <strain evidence="6">Female2</strain>
        <tissue evidence="6">Blood</tissue>
    </source>
</reference>
<dbReference type="SMART" id="SM00326">
    <property type="entry name" value="SH3"/>
    <property type="match status" value="2"/>
</dbReference>
<feature type="domain" description="PX" evidence="5">
    <location>
        <begin position="1"/>
        <end position="102"/>
    </location>
</feature>
<sequence length="459" mass="52858">MFSILWSDHNKILIYRQFEDFKKLNRELKRKFPIEAGLFKKSEKILPKFKDVPLFRKNRSTNRFIERLHLLEKYSHELLRADGKISKCDLVVNFFTPRNNDLNPNFPENSLMIMSSEVKEQKEQQKKLPSSPVTHPIVSQKYVCMEDYETKDTKNRPFKVKQHQTLEVLIKENSGWWLVENEEKHLAWFPAPYLKESESCEGLDYGMDPDDEGILYYASKAYEAMNSDEISITVGVLVEIIEKANNGWWLIRYNGRAGYVPAMYLKPYRTYQQIQTMVSEGKSTSTPNLFKASSSLTLNTNTDGEKTSEEQSESKSGDNIWKTPLKLDRRKSRSLYRLPSNMILSVPMDLLSKKDITSKTVLRGSTRSLNKECNVKPAKKTEGDPGNSIDQPDHAQNTYKPRLVASGDGTTVISTQTSKCTPSKPFIPQRPGTHEILNRCTTVTKKALQRQEEINQPIK</sequence>
<evidence type="ECO:0000313" key="6">
    <source>
        <dbReference type="EMBL" id="KAG8433328.1"/>
    </source>
</evidence>
<dbReference type="GO" id="GO:0016176">
    <property type="term" value="F:superoxide-generating NADPH oxidase activator activity"/>
    <property type="evidence" value="ECO:0007669"/>
    <property type="project" value="TreeGrafter"/>
</dbReference>
<name>A0A8T2IQW6_9PIPI</name>
<feature type="compositionally biased region" description="Basic and acidic residues" evidence="3">
    <location>
        <begin position="373"/>
        <end position="383"/>
    </location>
</feature>
<dbReference type="OrthoDB" id="10255964at2759"/>
<dbReference type="PANTHER" id="PTHR15706">
    <property type="entry name" value="SH3 MULTIPLE DOMAIN"/>
    <property type="match status" value="1"/>
</dbReference>
<evidence type="ECO:0000259" key="5">
    <source>
        <dbReference type="PROSITE" id="PS50195"/>
    </source>
</evidence>
<organism evidence="6 7">
    <name type="scientific">Hymenochirus boettgeri</name>
    <name type="common">Congo dwarf clawed frog</name>
    <dbReference type="NCBI Taxonomy" id="247094"/>
    <lineage>
        <taxon>Eukaryota</taxon>
        <taxon>Metazoa</taxon>
        <taxon>Chordata</taxon>
        <taxon>Craniata</taxon>
        <taxon>Vertebrata</taxon>
        <taxon>Euteleostomi</taxon>
        <taxon>Amphibia</taxon>
        <taxon>Batrachia</taxon>
        <taxon>Anura</taxon>
        <taxon>Pipoidea</taxon>
        <taxon>Pipidae</taxon>
        <taxon>Pipinae</taxon>
        <taxon>Hymenochirus</taxon>
    </lineage>
</organism>
<dbReference type="GO" id="GO:0005737">
    <property type="term" value="C:cytoplasm"/>
    <property type="evidence" value="ECO:0007669"/>
    <property type="project" value="TreeGrafter"/>
</dbReference>
<evidence type="ECO:0008006" key="8">
    <source>
        <dbReference type="Google" id="ProtNLM"/>
    </source>
</evidence>
<dbReference type="Proteomes" id="UP000812440">
    <property type="component" value="Chromosome 9"/>
</dbReference>
<dbReference type="FunFam" id="2.30.30.40:FF:000219">
    <property type="entry name" value="NADPH oxidase organizer 1"/>
    <property type="match status" value="1"/>
</dbReference>
<dbReference type="CDD" id="cd12024">
    <property type="entry name" value="SH3_NoxO1_2"/>
    <property type="match status" value="1"/>
</dbReference>
<feature type="region of interest" description="Disordered" evidence="3">
    <location>
        <begin position="373"/>
        <end position="395"/>
    </location>
</feature>
<dbReference type="SUPFAM" id="SSF50044">
    <property type="entry name" value="SH3-domain"/>
    <property type="match status" value="2"/>
</dbReference>
<dbReference type="InterPro" id="IPR035758">
    <property type="entry name" value="NoxO1_SH3_2"/>
</dbReference>
<feature type="domain" description="SH3" evidence="4">
    <location>
        <begin position="211"/>
        <end position="270"/>
    </location>
</feature>
<evidence type="ECO:0000259" key="4">
    <source>
        <dbReference type="PROSITE" id="PS50002"/>
    </source>
</evidence>
<dbReference type="InterPro" id="IPR001683">
    <property type="entry name" value="PX_dom"/>
</dbReference>
<dbReference type="PROSITE" id="PS50195">
    <property type="entry name" value="PX"/>
    <property type="match status" value="1"/>
</dbReference>
<dbReference type="Gene3D" id="2.30.30.40">
    <property type="entry name" value="SH3 Domains"/>
    <property type="match status" value="2"/>
</dbReference>
<dbReference type="GO" id="GO:0042554">
    <property type="term" value="P:superoxide anion generation"/>
    <property type="evidence" value="ECO:0007669"/>
    <property type="project" value="TreeGrafter"/>
</dbReference>
<keyword evidence="7" id="KW-1185">Reference proteome</keyword>
<dbReference type="InterPro" id="IPR001452">
    <property type="entry name" value="SH3_domain"/>
</dbReference>
<keyword evidence="1 2" id="KW-0728">SH3 domain</keyword>
<proteinExistence type="predicted"/>
<evidence type="ECO:0000313" key="7">
    <source>
        <dbReference type="Proteomes" id="UP000812440"/>
    </source>
</evidence>
<dbReference type="Gene3D" id="3.30.1520.10">
    <property type="entry name" value="Phox-like domain"/>
    <property type="match status" value="1"/>
</dbReference>
<gene>
    <name evidence="6" type="ORF">GDO86_017565</name>
</gene>
<dbReference type="PANTHER" id="PTHR15706:SF25">
    <property type="entry name" value="NADPH OXIDASE ORGANIZER 1"/>
    <property type="match status" value="1"/>
</dbReference>
<feature type="region of interest" description="Disordered" evidence="3">
    <location>
        <begin position="282"/>
        <end position="320"/>
    </location>
</feature>
<comment type="caution">
    <text evidence="6">The sequence shown here is derived from an EMBL/GenBank/DDBJ whole genome shotgun (WGS) entry which is preliminary data.</text>
</comment>
<evidence type="ECO:0000256" key="1">
    <source>
        <dbReference type="ARBA" id="ARBA00022443"/>
    </source>
</evidence>
<feature type="domain" description="SH3" evidence="4">
    <location>
        <begin position="137"/>
        <end position="199"/>
    </location>
</feature>
<dbReference type="GO" id="GO:0035091">
    <property type="term" value="F:phosphatidylinositol binding"/>
    <property type="evidence" value="ECO:0007669"/>
    <property type="project" value="InterPro"/>
</dbReference>
<evidence type="ECO:0000256" key="2">
    <source>
        <dbReference type="PROSITE-ProRule" id="PRU00192"/>
    </source>
</evidence>
<dbReference type="AlphaFoldDB" id="A0A8T2IQW6"/>
<dbReference type="FunFam" id="2.30.30.40:FF:000233">
    <property type="entry name" value="NADPH oxidase organizer 1"/>
    <property type="match status" value="1"/>
</dbReference>
<feature type="compositionally biased region" description="Basic and acidic residues" evidence="3">
    <location>
        <begin position="303"/>
        <end position="316"/>
    </location>
</feature>
<evidence type="ECO:0000256" key="3">
    <source>
        <dbReference type="SAM" id="MobiDB-lite"/>
    </source>
</evidence>
<dbReference type="PROSITE" id="PS50002">
    <property type="entry name" value="SH3"/>
    <property type="match status" value="2"/>
</dbReference>
<dbReference type="Pfam" id="PF00787">
    <property type="entry name" value="PX"/>
    <property type="match status" value="1"/>
</dbReference>
<dbReference type="EMBL" id="JAACNH010000009">
    <property type="protein sequence ID" value="KAG8433328.1"/>
    <property type="molecule type" value="Genomic_DNA"/>
</dbReference>
<dbReference type="InterPro" id="IPR036871">
    <property type="entry name" value="PX_dom_sf"/>
</dbReference>
<protein>
    <recommendedName>
        <fullName evidence="8">NADPH oxidase organizer 1</fullName>
    </recommendedName>
</protein>